<feature type="active site" evidence="2">
    <location>
        <position position="46"/>
    </location>
</feature>
<protein>
    <submittedName>
        <fullName evidence="3">Trans-2,3-dihydro-3-hydroxyanthranilate isomerase</fullName>
    </submittedName>
</protein>
<dbReference type="RefSeq" id="WP_091845682.1">
    <property type="nucleotide sequence ID" value="NZ_FOCM01000005.1"/>
</dbReference>
<dbReference type="SUPFAM" id="SSF54506">
    <property type="entry name" value="Diaminopimelate epimerase-like"/>
    <property type="match status" value="1"/>
</dbReference>
<dbReference type="GO" id="GO:0016853">
    <property type="term" value="F:isomerase activity"/>
    <property type="evidence" value="ECO:0007669"/>
    <property type="project" value="UniProtKB-KW"/>
</dbReference>
<keyword evidence="4" id="KW-1185">Reference proteome</keyword>
<dbReference type="PANTHER" id="PTHR13774">
    <property type="entry name" value="PHENAZINE BIOSYNTHESIS PROTEIN"/>
    <property type="match status" value="1"/>
</dbReference>
<dbReference type="PIRSF" id="PIRSF016184">
    <property type="entry name" value="PhzC_PhzF"/>
    <property type="match status" value="1"/>
</dbReference>
<proteinExistence type="inferred from homology"/>
<evidence type="ECO:0000313" key="3">
    <source>
        <dbReference type="EMBL" id="SEN61872.1"/>
    </source>
</evidence>
<dbReference type="EMBL" id="FOCM01000005">
    <property type="protein sequence ID" value="SEN61872.1"/>
    <property type="molecule type" value="Genomic_DNA"/>
</dbReference>
<dbReference type="GO" id="GO:0005737">
    <property type="term" value="C:cytoplasm"/>
    <property type="evidence" value="ECO:0007669"/>
    <property type="project" value="TreeGrafter"/>
</dbReference>
<comment type="similarity">
    <text evidence="1">Belongs to the PhzF family.</text>
</comment>
<dbReference type="NCBIfam" id="TIGR00654">
    <property type="entry name" value="PhzF_family"/>
    <property type="match status" value="1"/>
</dbReference>
<dbReference type="AlphaFoldDB" id="A0A1H8I0H0"/>
<organism evidence="3 4">
    <name type="scientific">Palleronia pelagia</name>
    <dbReference type="NCBI Taxonomy" id="387096"/>
    <lineage>
        <taxon>Bacteria</taxon>
        <taxon>Pseudomonadati</taxon>
        <taxon>Pseudomonadota</taxon>
        <taxon>Alphaproteobacteria</taxon>
        <taxon>Rhodobacterales</taxon>
        <taxon>Roseobacteraceae</taxon>
        <taxon>Palleronia</taxon>
    </lineage>
</organism>
<dbReference type="OrthoDB" id="9788221at2"/>
<dbReference type="InterPro" id="IPR003719">
    <property type="entry name" value="Phenazine_PhzF-like"/>
</dbReference>
<keyword evidence="3" id="KW-0413">Isomerase</keyword>
<evidence type="ECO:0000313" key="4">
    <source>
        <dbReference type="Proteomes" id="UP000199372"/>
    </source>
</evidence>
<sequence>MPVPYLVYDVFTDRPFGGNPLAVFPDASALPQDRLQTIAREFNFSETVFLFPAEDATARLRIFTPLQEVPFAGHPLIGAAVALGDAGHGPQLSLALRDGTVTAQIADGRGEFTRTTPLEILHRPDPALVARCLSLPPHSIRGAVMASVGLPFVLAEMTSLQCLDACLTDMDAFRRGQAAYPSEFDFAVLAYVRDGERVDARMFAPLDNIPEDPATGSAAAALGAYLRGDAAELRLEIRQGEAMGRPSRIGVIATPDGVTISGRAVRVMEGRLLV</sequence>
<reference evidence="4" key="1">
    <citation type="submission" date="2016-10" db="EMBL/GenBank/DDBJ databases">
        <authorList>
            <person name="Varghese N."/>
            <person name="Submissions S."/>
        </authorList>
    </citation>
    <scope>NUCLEOTIDE SEQUENCE [LARGE SCALE GENOMIC DNA]</scope>
    <source>
        <strain evidence="4">DSM 26893</strain>
    </source>
</reference>
<name>A0A1H8I0H0_9RHOB</name>
<evidence type="ECO:0000256" key="1">
    <source>
        <dbReference type="ARBA" id="ARBA00008270"/>
    </source>
</evidence>
<accession>A0A1H8I0H0</accession>
<dbReference type="Pfam" id="PF02567">
    <property type="entry name" value="PhzC-PhzF"/>
    <property type="match status" value="1"/>
</dbReference>
<dbReference type="Proteomes" id="UP000199372">
    <property type="component" value="Unassembled WGS sequence"/>
</dbReference>
<gene>
    <name evidence="3" type="ORF">SAMN04488011_10562</name>
</gene>
<dbReference type="PANTHER" id="PTHR13774:SF32">
    <property type="entry name" value="ANTISENSE-ENHANCING SEQUENCE 1"/>
    <property type="match status" value="1"/>
</dbReference>
<evidence type="ECO:0000256" key="2">
    <source>
        <dbReference type="PIRSR" id="PIRSR016184-1"/>
    </source>
</evidence>
<dbReference type="Gene3D" id="3.10.310.10">
    <property type="entry name" value="Diaminopimelate Epimerase, Chain A, domain 1"/>
    <property type="match status" value="2"/>
</dbReference>